<dbReference type="AlphaFoldDB" id="A0A3R5Y8M0"/>
<evidence type="ECO:0000256" key="15">
    <source>
        <dbReference type="RuleBase" id="RU004011"/>
    </source>
</evidence>
<keyword evidence="7 13" id="KW-0479">Metal-binding</keyword>
<gene>
    <name evidence="13" type="primary">ndk</name>
    <name evidence="18" type="ORF">EP073_13190</name>
</gene>
<evidence type="ECO:0000256" key="7">
    <source>
        <dbReference type="ARBA" id="ARBA00022723"/>
    </source>
</evidence>
<feature type="binding site" evidence="13 14">
    <location>
        <position position="112"/>
    </location>
    <ligand>
        <name>ATP</name>
        <dbReference type="ChEBI" id="CHEBI:30616"/>
    </ligand>
</feature>
<dbReference type="GO" id="GO:0006183">
    <property type="term" value="P:GTP biosynthetic process"/>
    <property type="evidence" value="ECO:0007669"/>
    <property type="project" value="UniProtKB-UniRule"/>
</dbReference>
<reference evidence="18 19" key="1">
    <citation type="submission" date="2019-01" db="EMBL/GenBank/DDBJ databases">
        <title>Geovibrio thiophilus DSM 11263, complete genome.</title>
        <authorList>
            <person name="Spring S."/>
            <person name="Bunk B."/>
            <person name="Sproer C."/>
        </authorList>
    </citation>
    <scope>NUCLEOTIDE SEQUENCE [LARGE SCALE GENOMIC DNA]</scope>
    <source>
        <strain evidence="18 19">DSM 11263</strain>
    </source>
</reference>
<dbReference type="NCBIfam" id="NF001908">
    <property type="entry name" value="PRK00668.1"/>
    <property type="match status" value="1"/>
</dbReference>
<comment type="subcellular location">
    <subcellularLocation>
        <location evidence="13">Cytoplasm</location>
    </subcellularLocation>
</comment>
<feature type="binding site" evidence="13 14">
    <location>
        <position position="57"/>
    </location>
    <ligand>
        <name>ATP</name>
        <dbReference type="ChEBI" id="CHEBI:30616"/>
    </ligand>
</feature>
<evidence type="ECO:0000256" key="3">
    <source>
        <dbReference type="ARBA" id="ARBA00017632"/>
    </source>
</evidence>
<dbReference type="GO" id="GO:0006228">
    <property type="term" value="P:UTP biosynthetic process"/>
    <property type="evidence" value="ECO:0007669"/>
    <property type="project" value="UniProtKB-UniRule"/>
</dbReference>
<evidence type="ECO:0000256" key="5">
    <source>
        <dbReference type="ARBA" id="ARBA00022553"/>
    </source>
</evidence>
<keyword evidence="19" id="KW-1185">Reference proteome</keyword>
<dbReference type="EC" id="2.7.4.6" evidence="2 13"/>
<evidence type="ECO:0000256" key="1">
    <source>
        <dbReference type="ARBA" id="ARBA00008142"/>
    </source>
</evidence>
<dbReference type="Proteomes" id="UP000287502">
    <property type="component" value="Chromosome"/>
</dbReference>
<accession>A0A3R5Y8M0</accession>
<dbReference type="HAMAP" id="MF_00451">
    <property type="entry name" value="NDP_kinase"/>
    <property type="match status" value="1"/>
</dbReference>
<dbReference type="GO" id="GO:0046872">
    <property type="term" value="F:metal ion binding"/>
    <property type="evidence" value="ECO:0007669"/>
    <property type="project" value="UniProtKB-KW"/>
</dbReference>
<evidence type="ECO:0000256" key="12">
    <source>
        <dbReference type="ARBA" id="ARBA00023080"/>
    </source>
</evidence>
<evidence type="ECO:0000256" key="6">
    <source>
        <dbReference type="ARBA" id="ARBA00022679"/>
    </source>
</evidence>
<comment type="similarity">
    <text evidence="1 13 14 15">Belongs to the NDK family.</text>
</comment>
<feature type="active site" description="Pros-phosphohistidine intermediate" evidence="13 14">
    <location>
        <position position="115"/>
    </location>
</feature>
<keyword evidence="11 13" id="KW-0460">Magnesium</keyword>
<evidence type="ECO:0000313" key="18">
    <source>
        <dbReference type="EMBL" id="QAR34323.1"/>
    </source>
</evidence>
<organism evidence="18 19">
    <name type="scientific">Geovibrio thiophilus</name>
    <dbReference type="NCBI Taxonomy" id="139438"/>
    <lineage>
        <taxon>Bacteria</taxon>
        <taxon>Pseudomonadati</taxon>
        <taxon>Deferribacterota</taxon>
        <taxon>Deferribacteres</taxon>
        <taxon>Deferribacterales</taxon>
        <taxon>Geovibrionaceae</taxon>
        <taxon>Geovibrio</taxon>
    </lineage>
</organism>
<dbReference type="KEGG" id="gtl:EP073_13190"/>
<evidence type="ECO:0000256" key="4">
    <source>
        <dbReference type="ARBA" id="ARBA00022490"/>
    </source>
</evidence>
<evidence type="ECO:0000256" key="11">
    <source>
        <dbReference type="ARBA" id="ARBA00022842"/>
    </source>
</evidence>
<dbReference type="InterPro" id="IPR023005">
    <property type="entry name" value="Nucleoside_diP_kinase_AS"/>
</dbReference>
<dbReference type="OrthoDB" id="9801161at2"/>
<feature type="binding site" evidence="13 14">
    <location>
        <position position="102"/>
    </location>
    <ligand>
        <name>ATP</name>
        <dbReference type="ChEBI" id="CHEBI:30616"/>
    </ligand>
</feature>
<dbReference type="PANTHER" id="PTHR46161:SF3">
    <property type="entry name" value="NUCLEOSIDE DIPHOSPHATE KINASE DDB_G0292928-RELATED"/>
    <property type="match status" value="1"/>
</dbReference>
<evidence type="ECO:0000313" key="19">
    <source>
        <dbReference type="Proteomes" id="UP000287502"/>
    </source>
</evidence>
<comment type="function">
    <text evidence="13">Major role in the synthesis of nucleoside triphosphates other than ATP. The ATP gamma phosphate is transferred to the NDP beta phosphate via a ping-pong mechanism, using a phosphorylated active-site intermediate.</text>
</comment>
<dbReference type="SMART" id="SM00562">
    <property type="entry name" value="NDK"/>
    <property type="match status" value="1"/>
</dbReference>
<keyword evidence="4 13" id="KW-0963">Cytoplasm</keyword>
<dbReference type="SUPFAM" id="SSF54919">
    <property type="entry name" value="Nucleoside diphosphate kinase, NDK"/>
    <property type="match status" value="1"/>
</dbReference>
<dbReference type="RefSeq" id="WP_128467628.1">
    <property type="nucleotide sequence ID" value="NZ_CP035108.1"/>
</dbReference>
<dbReference type="PROSITE" id="PS00469">
    <property type="entry name" value="NDPK"/>
    <property type="match status" value="1"/>
</dbReference>
<evidence type="ECO:0000259" key="17">
    <source>
        <dbReference type="SMART" id="SM00562"/>
    </source>
</evidence>
<dbReference type="GO" id="GO:0006241">
    <property type="term" value="P:CTP biosynthetic process"/>
    <property type="evidence" value="ECO:0007669"/>
    <property type="project" value="UniProtKB-UniRule"/>
</dbReference>
<evidence type="ECO:0000256" key="16">
    <source>
        <dbReference type="RuleBase" id="RU004013"/>
    </source>
</evidence>
<comment type="subunit">
    <text evidence="13">Homotetramer.</text>
</comment>
<dbReference type="InterPro" id="IPR036850">
    <property type="entry name" value="NDK-like_dom_sf"/>
</dbReference>
<feature type="binding site" evidence="13 14">
    <location>
        <position position="9"/>
    </location>
    <ligand>
        <name>ATP</name>
        <dbReference type="ChEBI" id="CHEBI:30616"/>
    </ligand>
</feature>
<comment type="cofactor">
    <cofactor evidence="13">
        <name>Mg(2+)</name>
        <dbReference type="ChEBI" id="CHEBI:18420"/>
    </cofactor>
</comment>
<evidence type="ECO:0000256" key="10">
    <source>
        <dbReference type="ARBA" id="ARBA00022840"/>
    </source>
</evidence>
<dbReference type="Pfam" id="PF00334">
    <property type="entry name" value="NDK"/>
    <property type="match status" value="1"/>
</dbReference>
<dbReference type="GO" id="GO:0005524">
    <property type="term" value="F:ATP binding"/>
    <property type="evidence" value="ECO:0007669"/>
    <property type="project" value="UniProtKB-UniRule"/>
</dbReference>
<feature type="binding site" evidence="13 14">
    <location>
        <position position="91"/>
    </location>
    <ligand>
        <name>ATP</name>
        <dbReference type="ChEBI" id="CHEBI:30616"/>
    </ligand>
</feature>
<feature type="binding site" evidence="13 14">
    <location>
        <position position="85"/>
    </location>
    <ligand>
        <name>ATP</name>
        <dbReference type="ChEBI" id="CHEBI:30616"/>
    </ligand>
</feature>
<dbReference type="PROSITE" id="PS51374">
    <property type="entry name" value="NDPK_LIKE"/>
    <property type="match status" value="1"/>
</dbReference>
<comment type="catalytic activity">
    <reaction evidence="13">
        <text>a ribonucleoside 5'-diphosphate + ATP = a ribonucleoside 5'-triphosphate + ADP</text>
        <dbReference type="Rhea" id="RHEA:18113"/>
        <dbReference type="ChEBI" id="CHEBI:30616"/>
        <dbReference type="ChEBI" id="CHEBI:57930"/>
        <dbReference type="ChEBI" id="CHEBI:61557"/>
        <dbReference type="ChEBI" id="CHEBI:456216"/>
        <dbReference type="EC" id="2.7.4.6"/>
    </reaction>
</comment>
<dbReference type="Gene3D" id="3.30.70.141">
    <property type="entry name" value="Nucleoside diphosphate kinase-like domain"/>
    <property type="match status" value="1"/>
</dbReference>
<dbReference type="PANTHER" id="PTHR46161">
    <property type="entry name" value="NUCLEOSIDE DIPHOSPHATE KINASE"/>
    <property type="match status" value="1"/>
</dbReference>
<dbReference type="CDD" id="cd04413">
    <property type="entry name" value="NDPk_I"/>
    <property type="match status" value="1"/>
</dbReference>
<dbReference type="GO" id="GO:0004550">
    <property type="term" value="F:nucleoside diphosphate kinase activity"/>
    <property type="evidence" value="ECO:0007669"/>
    <property type="project" value="UniProtKB-UniRule"/>
</dbReference>
<keyword evidence="8 13" id="KW-0547">Nucleotide-binding</keyword>
<proteinExistence type="inferred from homology"/>
<dbReference type="EMBL" id="CP035108">
    <property type="protein sequence ID" value="QAR34323.1"/>
    <property type="molecule type" value="Genomic_DNA"/>
</dbReference>
<dbReference type="FunFam" id="3.30.70.141:FF:000003">
    <property type="entry name" value="Nucleoside diphosphate kinase"/>
    <property type="match status" value="1"/>
</dbReference>
<name>A0A3R5Y8M0_9BACT</name>
<evidence type="ECO:0000256" key="14">
    <source>
        <dbReference type="PROSITE-ProRule" id="PRU00706"/>
    </source>
</evidence>
<dbReference type="PRINTS" id="PR01243">
    <property type="entry name" value="NUCDPKINASE"/>
</dbReference>
<dbReference type="InterPro" id="IPR001564">
    <property type="entry name" value="Nucleoside_diP_kinase"/>
</dbReference>
<keyword evidence="10 13" id="KW-0067">ATP-binding</keyword>
<comment type="catalytic activity">
    <reaction evidence="13 16">
        <text>a 2'-deoxyribonucleoside 5'-diphosphate + ATP = a 2'-deoxyribonucleoside 5'-triphosphate + ADP</text>
        <dbReference type="Rhea" id="RHEA:44640"/>
        <dbReference type="ChEBI" id="CHEBI:30616"/>
        <dbReference type="ChEBI" id="CHEBI:61560"/>
        <dbReference type="ChEBI" id="CHEBI:73316"/>
        <dbReference type="ChEBI" id="CHEBI:456216"/>
        <dbReference type="EC" id="2.7.4.6"/>
    </reaction>
</comment>
<evidence type="ECO:0000256" key="8">
    <source>
        <dbReference type="ARBA" id="ARBA00022741"/>
    </source>
</evidence>
<keyword evidence="5 13" id="KW-0597">Phosphoprotein</keyword>
<evidence type="ECO:0000256" key="2">
    <source>
        <dbReference type="ARBA" id="ARBA00012966"/>
    </source>
</evidence>
<dbReference type="InterPro" id="IPR034907">
    <property type="entry name" value="NDK-like_dom"/>
</dbReference>
<protein>
    <recommendedName>
        <fullName evidence="3 13">Nucleoside diphosphate kinase</fullName>
        <shortName evidence="13">NDK</shortName>
        <shortName evidence="13">NDP kinase</shortName>
        <ecNumber evidence="2 13">2.7.4.6</ecNumber>
    </recommendedName>
    <alternativeName>
        <fullName evidence="13">Nucleoside-2-P kinase</fullName>
    </alternativeName>
</protein>
<evidence type="ECO:0000256" key="9">
    <source>
        <dbReference type="ARBA" id="ARBA00022777"/>
    </source>
</evidence>
<sequence length="138" mass="15026">MERTFAIVKPDATAAGFTGRILARIEQEGFKIVAIKKIFMSKKQAEGFYAVHSARPFFNDLTSFMSSGPCVVMVLEKDGAIKEWRNLMGATNPAEAAEGTLRKEFGKNIDNNATHGSDAPETAATEIAYFFSALELVG</sequence>
<evidence type="ECO:0000256" key="13">
    <source>
        <dbReference type="HAMAP-Rule" id="MF_00451"/>
    </source>
</evidence>
<feature type="domain" description="Nucleoside diphosphate kinase-like" evidence="17">
    <location>
        <begin position="1"/>
        <end position="138"/>
    </location>
</feature>
<keyword evidence="12 13" id="KW-0546">Nucleotide metabolism</keyword>
<dbReference type="GO" id="GO:0005737">
    <property type="term" value="C:cytoplasm"/>
    <property type="evidence" value="ECO:0007669"/>
    <property type="project" value="UniProtKB-SubCell"/>
</dbReference>
<keyword evidence="9 13" id="KW-0418">Kinase</keyword>
<keyword evidence="6 13" id="KW-0808">Transferase</keyword>